<keyword evidence="7" id="KW-1185">Reference proteome</keyword>
<comment type="similarity">
    <text evidence="2">Belongs to the SPP2 family.</text>
</comment>
<dbReference type="OrthoDB" id="5577072at2759"/>
<evidence type="ECO:0000259" key="5">
    <source>
        <dbReference type="Pfam" id="PF12656"/>
    </source>
</evidence>
<reference evidence="6" key="1">
    <citation type="submission" date="2022-12" db="EMBL/GenBank/DDBJ databases">
        <authorList>
            <person name="Brejova B."/>
        </authorList>
    </citation>
    <scope>NUCLEOTIDE SEQUENCE</scope>
</reference>
<feature type="compositionally biased region" description="Basic and acidic residues" evidence="4">
    <location>
        <begin position="117"/>
        <end position="127"/>
    </location>
</feature>
<name>A0A9W4TSH7_9ASCO</name>
<gene>
    <name evidence="6" type="ORF">CANVERA_P0793</name>
</gene>
<evidence type="ECO:0000313" key="6">
    <source>
        <dbReference type="EMBL" id="CAI5756277.1"/>
    </source>
</evidence>
<evidence type="ECO:0000256" key="1">
    <source>
        <dbReference type="ARBA" id="ARBA00004123"/>
    </source>
</evidence>
<keyword evidence="3" id="KW-0539">Nucleus</keyword>
<dbReference type="GO" id="GO:0005634">
    <property type="term" value="C:nucleus"/>
    <property type="evidence" value="ECO:0007669"/>
    <property type="project" value="UniProtKB-SubCell"/>
</dbReference>
<evidence type="ECO:0000256" key="2">
    <source>
        <dbReference type="ARBA" id="ARBA00008576"/>
    </source>
</evidence>
<accession>A0A9W4TSH7</accession>
<organism evidence="6 7">
    <name type="scientific">Candida verbasci</name>
    <dbReference type="NCBI Taxonomy" id="1227364"/>
    <lineage>
        <taxon>Eukaryota</taxon>
        <taxon>Fungi</taxon>
        <taxon>Dikarya</taxon>
        <taxon>Ascomycota</taxon>
        <taxon>Saccharomycotina</taxon>
        <taxon>Pichiomycetes</taxon>
        <taxon>Debaryomycetaceae</taxon>
        <taxon>Candida/Lodderomyces clade</taxon>
        <taxon>Candida</taxon>
    </lineage>
</organism>
<dbReference type="EMBL" id="CANTUO010000001">
    <property type="protein sequence ID" value="CAI5756277.1"/>
    <property type="molecule type" value="Genomic_DNA"/>
</dbReference>
<evidence type="ECO:0000256" key="3">
    <source>
        <dbReference type="ARBA" id="ARBA00023242"/>
    </source>
</evidence>
<comment type="subcellular location">
    <subcellularLocation>
        <location evidence="1">Nucleus</location>
    </subcellularLocation>
</comment>
<sequence length="143" mass="16636">MSNIKINIKKKKKPQKIKEKEVNENIKEIENYSIEKPKPKKLIINHQIKKTIKQDDLKYGVTEFKKDEDVSGKKKSVINQNQYESDPEEDEEQTIPVEEFGLAFLRGLGYNEEDEKKEETPKLENRQKGHVLGIGAKPIDEKS</sequence>
<dbReference type="InterPro" id="IPR026822">
    <property type="entry name" value="Spp2/MOS2_G-patch"/>
</dbReference>
<evidence type="ECO:0000313" key="7">
    <source>
        <dbReference type="Proteomes" id="UP001152885"/>
    </source>
</evidence>
<evidence type="ECO:0000256" key="4">
    <source>
        <dbReference type="SAM" id="MobiDB-lite"/>
    </source>
</evidence>
<dbReference type="AlphaFoldDB" id="A0A9W4TSH7"/>
<comment type="caution">
    <text evidence="6">The sequence shown here is derived from an EMBL/GenBank/DDBJ whole genome shotgun (WGS) entry which is preliminary data.</text>
</comment>
<proteinExistence type="inferred from homology"/>
<protein>
    <recommendedName>
        <fullName evidence="5">Spp2/MOS2 G-patch domain-containing protein</fullName>
    </recommendedName>
</protein>
<feature type="domain" description="Spp2/MOS2 G-patch" evidence="5">
    <location>
        <begin position="86"/>
        <end position="139"/>
    </location>
</feature>
<dbReference type="Pfam" id="PF12656">
    <property type="entry name" value="G-patch_2"/>
    <property type="match status" value="1"/>
</dbReference>
<feature type="region of interest" description="Disordered" evidence="4">
    <location>
        <begin position="69"/>
        <end position="95"/>
    </location>
</feature>
<dbReference type="Proteomes" id="UP001152885">
    <property type="component" value="Unassembled WGS sequence"/>
</dbReference>
<feature type="region of interest" description="Disordered" evidence="4">
    <location>
        <begin position="110"/>
        <end position="143"/>
    </location>
</feature>